<keyword evidence="8" id="KW-0391">Immunity</keyword>
<evidence type="ECO:0000256" key="9">
    <source>
        <dbReference type="ARBA" id="ARBA00022999"/>
    </source>
</evidence>
<keyword evidence="15" id="KW-1185">Reference proteome</keyword>
<dbReference type="InterPro" id="IPR057510">
    <property type="entry name" value="C2_SHIP1-2_first"/>
</dbReference>
<keyword evidence="9" id="KW-0727">SH2 domain</keyword>
<protein>
    <recommendedName>
        <fullName evidence="4">phosphatidylinositol-3,4,5-trisphosphate 5-phosphatase</fullName>
        <ecNumber evidence="4">3.1.3.86</ecNumber>
    </recommendedName>
</protein>
<evidence type="ECO:0000313" key="15">
    <source>
        <dbReference type="Proteomes" id="UP000299084"/>
    </source>
</evidence>
<dbReference type="GO" id="GO:0050776">
    <property type="term" value="P:regulation of immune response"/>
    <property type="evidence" value="ECO:0007669"/>
    <property type="project" value="TreeGrafter"/>
</dbReference>
<dbReference type="Pfam" id="PF24150">
    <property type="entry name" value="C2_SHIP1-2_first"/>
    <property type="match status" value="1"/>
</dbReference>
<dbReference type="EC" id="3.1.3.86" evidence="4"/>
<dbReference type="InterPro" id="IPR000300">
    <property type="entry name" value="IPPc"/>
</dbReference>
<dbReference type="Gene3D" id="3.60.10.10">
    <property type="entry name" value="Endonuclease/exonuclease/phosphatase"/>
    <property type="match status" value="1"/>
</dbReference>
<evidence type="ECO:0000256" key="1">
    <source>
        <dbReference type="ARBA" id="ARBA00004170"/>
    </source>
</evidence>
<dbReference type="Proteomes" id="UP000299084">
    <property type="component" value="Unassembled WGS sequence"/>
</dbReference>
<evidence type="ECO:0000256" key="3">
    <source>
        <dbReference type="ARBA" id="ARBA00008734"/>
    </source>
</evidence>
<sequence length="725" mass="81226">LQLIKSQKFLNKLVILVETEKEKTLRKEYVFADSKKREGFCQLLQQMKNKHSEQPEPDMITIFIGTWNMGNAPPPKKITSWFLSKGQGKTRDDSADYIPHDIYVIGTQEDPLGEKEWLEILRHSLQEITSMTFKTIAIHTLWNIRIVVLAKPEHENRISHICTDNVKTGIANTLGNKGAVGVSFMFNGTSLGFVNSHLTSGSEKKLRRNQNYMNILRFLALGDRKLSSFNITHRFTHLFWLGDLNYRVELPTWEAETIIQKIKQQQYADLLSHDQLLMERKEQKVFLHFEEEEITFAPTYRFERLSRDKYAYTKQKATGMKYNLPSWCDRVLWKSYPLVHVVCQSYGDTSIPTIPSTSISTVPSTSIPNIPSTSIPTVPSTSIPTVPSNSIPTVPSTSISTVPSTSTPTVPSTSIPNIPKGFLLPSPAGSTSDIMTSDHSPVFATFEAGVTSQFVSKNGPGTVDSQGQIEFLRCYATLKTKSQTKFYLEFHSSCLESFVKSQEGENEEGAEGELVVKFGETLPKLKPIISDPEYLLDQHILISIKSSDSDESYGEGCIALRLEATETQLPIYTPLTHHGEMMGHFQGEIKLQTSQGKTREKLYDFVKTERDESIGPKSLKSLTSHDPMKQWEPVNRVPPCGGSSITEIINPNYMGVGPFGHMKQNLSPDQQPTAWSYEQPLKDSSLGPGRGESPPTPPSQPPISPKKFSSSTATRGPCPRTQESR</sequence>
<keyword evidence="7" id="KW-0378">Hydrolase</keyword>
<dbReference type="GO" id="GO:0034485">
    <property type="term" value="F:phosphatidylinositol-3,4,5-trisphosphate 5-phosphatase activity"/>
    <property type="evidence" value="ECO:0007669"/>
    <property type="project" value="UniProtKB-EC"/>
</dbReference>
<dbReference type="EMBL" id="JWIN03000005">
    <property type="protein sequence ID" value="KAB1279345.1"/>
    <property type="molecule type" value="Genomic_DNA"/>
</dbReference>
<feature type="compositionally biased region" description="Pro residues" evidence="12">
    <location>
        <begin position="694"/>
        <end position="704"/>
    </location>
</feature>
<keyword evidence="10" id="KW-0472">Membrane</keyword>
<dbReference type="Pfam" id="PF24147">
    <property type="entry name" value="C2_SHIP1-2_2nd"/>
    <property type="match status" value="1"/>
</dbReference>
<dbReference type="FunFam" id="3.60.10.10:FF:000005">
    <property type="entry name" value="phosphatidylinositol 3,4,5-trisphosphate 5-phosphatase 1"/>
    <property type="match status" value="1"/>
</dbReference>
<dbReference type="Pfam" id="PF22669">
    <property type="entry name" value="Exo_endo_phos2"/>
    <property type="match status" value="1"/>
</dbReference>
<evidence type="ECO:0000256" key="7">
    <source>
        <dbReference type="ARBA" id="ARBA00022801"/>
    </source>
</evidence>
<proteinExistence type="inferred from homology"/>
<feature type="region of interest" description="Disordered" evidence="12">
    <location>
        <begin position="660"/>
        <end position="725"/>
    </location>
</feature>
<dbReference type="GO" id="GO:0045659">
    <property type="term" value="P:negative regulation of neutrophil differentiation"/>
    <property type="evidence" value="ECO:0007669"/>
    <property type="project" value="TreeGrafter"/>
</dbReference>
<evidence type="ECO:0000313" key="14">
    <source>
        <dbReference type="EMBL" id="KAB1279345.1"/>
    </source>
</evidence>
<dbReference type="SMART" id="SM00128">
    <property type="entry name" value="IPPc"/>
    <property type="match status" value="1"/>
</dbReference>
<evidence type="ECO:0000256" key="5">
    <source>
        <dbReference type="ARBA" id="ARBA00022490"/>
    </source>
</evidence>
<dbReference type="InterPro" id="IPR057509">
    <property type="entry name" value="C2_SHIP1-2_2nd"/>
</dbReference>
<keyword evidence="11" id="KW-0206">Cytoskeleton</keyword>
<evidence type="ECO:0000256" key="11">
    <source>
        <dbReference type="ARBA" id="ARBA00023212"/>
    </source>
</evidence>
<accession>A0A5N4E7J4</accession>
<dbReference type="SUPFAM" id="SSF56219">
    <property type="entry name" value="DNase I-like"/>
    <property type="match status" value="1"/>
</dbReference>
<keyword evidence="6" id="KW-0597">Phosphoprotein</keyword>
<dbReference type="GO" id="GO:0002376">
    <property type="term" value="P:immune system process"/>
    <property type="evidence" value="ECO:0007669"/>
    <property type="project" value="UniProtKB-KW"/>
</dbReference>
<evidence type="ECO:0000256" key="12">
    <source>
        <dbReference type="SAM" id="MobiDB-lite"/>
    </source>
</evidence>
<comment type="similarity">
    <text evidence="3">Belongs to the inositol 1,4,5-trisphosphate 5-phosphatase family.</text>
</comment>
<dbReference type="STRING" id="9838.ENSCDRP00005013274"/>
<evidence type="ECO:0000256" key="8">
    <source>
        <dbReference type="ARBA" id="ARBA00022859"/>
    </source>
</evidence>
<dbReference type="GO" id="GO:0046856">
    <property type="term" value="P:phosphatidylinositol dephosphorylation"/>
    <property type="evidence" value="ECO:0007669"/>
    <property type="project" value="InterPro"/>
</dbReference>
<evidence type="ECO:0000256" key="10">
    <source>
        <dbReference type="ARBA" id="ARBA00023136"/>
    </source>
</evidence>
<dbReference type="GO" id="GO:0016020">
    <property type="term" value="C:membrane"/>
    <property type="evidence" value="ECO:0007669"/>
    <property type="project" value="UniProtKB-SubCell"/>
</dbReference>
<dbReference type="PANTHER" id="PTHR46051">
    <property type="entry name" value="SH2 DOMAIN-CONTAINING PROTEIN"/>
    <property type="match status" value="1"/>
</dbReference>
<evidence type="ECO:0000256" key="6">
    <source>
        <dbReference type="ARBA" id="ARBA00022553"/>
    </source>
</evidence>
<dbReference type="GO" id="GO:0005856">
    <property type="term" value="C:cytoskeleton"/>
    <property type="evidence" value="ECO:0007669"/>
    <property type="project" value="UniProtKB-SubCell"/>
</dbReference>
<dbReference type="InterPro" id="IPR036691">
    <property type="entry name" value="Endo/exonu/phosph_ase_sf"/>
</dbReference>
<dbReference type="GO" id="GO:0009968">
    <property type="term" value="P:negative regulation of signal transduction"/>
    <property type="evidence" value="ECO:0007669"/>
    <property type="project" value="TreeGrafter"/>
</dbReference>
<evidence type="ECO:0000256" key="2">
    <source>
        <dbReference type="ARBA" id="ARBA00004245"/>
    </source>
</evidence>
<reference evidence="14 15" key="1">
    <citation type="journal article" date="2019" name="Mol. Ecol. Resour.">
        <title>Improving Illumina assemblies with Hi-C and long reads: an example with the North African dromedary.</title>
        <authorList>
            <person name="Elbers J.P."/>
            <person name="Rogers M.F."/>
            <person name="Perelman P.L."/>
            <person name="Proskuryakova A.A."/>
            <person name="Serdyukova N.A."/>
            <person name="Johnson W.E."/>
            <person name="Horin P."/>
            <person name="Corander J."/>
            <person name="Murphy D."/>
            <person name="Burger P.A."/>
        </authorList>
    </citation>
    <scope>NUCLEOTIDE SEQUENCE [LARGE SCALE GENOMIC DNA]</scope>
    <source>
        <strain evidence="14">Drom800</strain>
        <tissue evidence="14">Blood</tissue>
    </source>
</reference>
<evidence type="ECO:0000259" key="13">
    <source>
        <dbReference type="SMART" id="SM00128"/>
    </source>
</evidence>
<dbReference type="GO" id="GO:0045779">
    <property type="term" value="P:negative regulation of bone resorption"/>
    <property type="evidence" value="ECO:0007669"/>
    <property type="project" value="TreeGrafter"/>
</dbReference>
<gene>
    <name evidence="14" type="ORF">Cadr_000007544</name>
</gene>
<feature type="non-terminal residue" evidence="14">
    <location>
        <position position="1"/>
    </location>
</feature>
<feature type="region of interest" description="Disordered" evidence="12">
    <location>
        <begin position="616"/>
        <end position="635"/>
    </location>
</feature>
<dbReference type="GO" id="GO:0045579">
    <property type="term" value="P:positive regulation of B cell differentiation"/>
    <property type="evidence" value="ECO:0007669"/>
    <property type="project" value="TreeGrafter"/>
</dbReference>
<dbReference type="PANTHER" id="PTHR46051:SF3">
    <property type="entry name" value="PHOSPHATIDYLINOSITOL 3,4,5-TRISPHOSPHATE 5-PHOSPHATASE 1"/>
    <property type="match status" value="1"/>
</dbReference>
<feature type="domain" description="Inositol polyphosphate-related phosphatase" evidence="13">
    <location>
        <begin position="58"/>
        <end position="368"/>
    </location>
</feature>
<feature type="compositionally biased region" description="Polar residues" evidence="12">
    <location>
        <begin position="664"/>
        <end position="676"/>
    </location>
</feature>
<comment type="caution">
    <text evidence="14">The sequence shown here is derived from an EMBL/GenBank/DDBJ whole genome shotgun (WGS) entry which is preliminary data.</text>
</comment>
<dbReference type="GO" id="GO:0005829">
    <property type="term" value="C:cytosol"/>
    <property type="evidence" value="ECO:0007669"/>
    <property type="project" value="TreeGrafter"/>
</dbReference>
<comment type="subcellular location">
    <subcellularLocation>
        <location evidence="2">Cytoplasm</location>
        <location evidence="2">Cytoskeleton</location>
    </subcellularLocation>
    <subcellularLocation>
        <location evidence="1">Membrane</location>
        <topology evidence="1">Peripheral membrane protein</topology>
    </subcellularLocation>
</comment>
<name>A0A5N4E7J4_CAMDR</name>
<keyword evidence="5" id="KW-0963">Cytoplasm</keyword>
<organism evidence="14 15">
    <name type="scientific">Camelus dromedarius</name>
    <name type="common">Dromedary</name>
    <name type="synonym">Arabian camel</name>
    <dbReference type="NCBI Taxonomy" id="9838"/>
    <lineage>
        <taxon>Eukaryota</taxon>
        <taxon>Metazoa</taxon>
        <taxon>Chordata</taxon>
        <taxon>Craniata</taxon>
        <taxon>Vertebrata</taxon>
        <taxon>Euteleostomi</taxon>
        <taxon>Mammalia</taxon>
        <taxon>Eutheria</taxon>
        <taxon>Laurasiatheria</taxon>
        <taxon>Artiodactyla</taxon>
        <taxon>Tylopoda</taxon>
        <taxon>Camelidae</taxon>
        <taxon>Camelus</taxon>
    </lineage>
</organism>
<dbReference type="AlphaFoldDB" id="A0A5N4E7J4"/>
<evidence type="ECO:0000256" key="4">
    <source>
        <dbReference type="ARBA" id="ARBA00012981"/>
    </source>
</evidence>